<reference evidence="1 2" key="1">
    <citation type="journal article" date="2019" name="Commun. Biol.">
        <title>The bagworm genome reveals a unique fibroin gene that provides high tensile strength.</title>
        <authorList>
            <person name="Kono N."/>
            <person name="Nakamura H."/>
            <person name="Ohtoshi R."/>
            <person name="Tomita M."/>
            <person name="Numata K."/>
            <person name="Arakawa K."/>
        </authorList>
    </citation>
    <scope>NUCLEOTIDE SEQUENCE [LARGE SCALE GENOMIC DNA]</scope>
</reference>
<gene>
    <name evidence="1" type="ORF">EVAR_25718_1</name>
</gene>
<protein>
    <submittedName>
        <fullName evidence="1">Uncharacterized protein</fullName>
    </submittedName>
</protein>
<dbReference type="Proteomes" id="UP000299102">
    <property type="component" value="Unassembled WGS sequence"/>
</dbReference>
<evidence type="ECO:0000313" key="1">
    <source>
        <dbReference type="EMBL" id="GBP78382.1"/>
    </source>
</evidence>
<evidence type="ECO:0000313" key="2">
    <source>
        <dbReference type="Proteomes" id="UP000299102"/>
    </source>
</evidence>
<keyword evidence="2" id="KW-1185">Reference proteome</keyword>
<comment type="caution">
    <text evidence="1">The sequence shown here is derived from an EMBL/GenBank/DDBJ whole genome shotgun (WGS) entry which is preliminary data.</text>
</comment>
<organism evidence="1 2">
    <name type="scientific">Eumeta variegata</name>
    <name type="common">Bagworm moth</name>
    <name type="synonym">Eumeta japonica</name>
    <dbReference type="NCBI Taxonomy" id="151549"/>
    <lineage>
        <taxon>Eukaryota</taxon>
        <taxon>Metazoa</taxon>
        <taxon>Ecdysozoa</taxon>
        <taxon>Arthropoda</taxon>
        <taxon>Hexapoda</taxon>
        <taxon>Insecta</taxon>
        <taxon>Pterygota</taxon>
        <taxon>Neoptera</taxon>
        <taxon>Endopterygota</taxon>
        <taxon>Lepidoptera</taxon>
        <taxon>Glossata</taxon>
        <taxon>Ditrysia</taxon>
        <taxon>Tineoidea</taxon>
        <taxon>Psychidae</taxon>
        <taxon>Oiketicinae</taxon>
        <taxon>Eumeta</taxon>
    </lineage>
</organism>
<dbReference type="EMBL" id="BGZK01001367">
    <property type="protein sequence ID" value="GBP78382.1"/>
    <property type="molecule type" value="Genomic_DNA"/>
</dbReference>
<proteinExistence type="predicted"/>
<accession>A0A4C1YU00</accession>
<sequence length="290" mass="31399">MNCGIARASDGAVCLPRKSGVDTALSASVGLSHCGSHKVLLSRALVKLYDRYNKKHIARALLDKVAHKYLERCAASFDSEKLKSTTALVADDDLPMETSLNGKRCKQKRTKHVTSGAAFRCLGYLPTLFVRHFSITTRRAAPDGTAPSAQHYPFTISVGIGHPIKSKWLMVGEGGDGEGSVSQNLHSPVGRQQWELVLHGETNIPAFLLALVNGRAISFQGTAVPKRTPLVSILTLRGNQRDGWRTSSSLKPPIPRYAGTEIPSSRPQYDWTARDKLGEGFPGNASTLLG</sequence>
<name>A0A4C1YU00_EUMVA</name>
<dbReference type="AlphaFoldDB" id="A0A4C1YU00"/>